<evidence type="ECO:0000313" key="4">
    <source>
        <dbReference type="EMBL" id="TDQ39671.1"/>
    </source>
</evidence>
<dbReference type="SUPFAM" id="SSF64438">
    <property type="entry name" value="CNF1/YfiH-like putative cysteine hydrolases"/>
    <property type="match status" value="1"/>
</dbReference>
<comment type="catalytic activity">
    <reaction evidence="3">
        <text>L-glutaminyl-[protein] + H2O = L-glutamyl-[protein] + NH4(+)</text>
        <dbReference type="Rhea" id="RHEA:16441"/>
        <dbReference type="Rhea" id="RHEA-COMP:10207"/>
        <dbReference type="Rhea" id="RHEA-COMP:10208"/>
        <dbReference type="ChEBI" id="CHEBI:15377"/>
        <dbReference type="ChEBI" id="CHEBI:28938"/>
        <dbReference type="ChEBI" id="CHEBI:29973"/>
        <dbReference type="ChEBI" id="CHEBI:30011"/>
        <dbReference type="EC" id="3.5.1.44"/>
    </reaction>
</comment>
<dbReference type="GO" id="GO:0006935">
    <property type="term" value="P:chemotaxis"/>
    <property type="evidence" value="ECO:0007669"/>
    <property type="project" value="UniProtKB-UniRule"/>
</dbReference>
<sequence length="165" mass="17681">MIQTKPIAHRVGIAEVVFSAGEEQLKATGLGSCVAVVLFDESVSVAGMGHVMLPSSSIDQSKVPAKPGKFADTAVPYLCKKLQQQGAKHLKAKIAGGAQMFQFSNSNGQLNIGPRNVEAIKEQLKHCNIPLLNEHVGGHQGRTVVFTPKNSVFTIKLFQKGTFDI</sequence>
<protein>
    <recommendedName>
        <fullName evidence="3">Probable chemoreceptor glutamine deamidase CheD</fullName>
        <ecNumber evidence="3">3.5.1.44</ecNumber>
    </recommendedName>
</protein>
<dbReference type="CDD" id="cd16352">
    <property type="entry name" value="CheD"/>
    <property type="match status" value="1"/>
</dbReference>
<dbReference type="PANTHER" id="PTHR35147:SF1">
    <property type="entry name" value="CHEMORECEPTOR GLUTAMINE DEAMIDASE CHED-RELATED"/>
    <property type="match status" value="1"/>
</dbReference>
<dbReference type="EC" id="3.5.1.44" evidence="3"/>
<dbReference type="HAMAP" id="MF_01440">
    <property type="entry name" value="CheD"/>
    <property type="match status" value="1"/>
</dbReference>
<dbReference type="AlphaFoldDB" id="A0A4R6U139"/>
<comment type="function">
    <text evidence="3">Probably deamidates glutamine residues to glutamate on methyl-accepting chemotaxis receptors (MCPs), playing an important role in chemotaxis.</text>
</comment>
<evidence type="ECO:0000313" key="5">
    <source>
        <dbReference type="Proteomes" id="UP000295632"/>
    </source>
</evidence>
<evidence type="ECO:0000256" key="1">
    <source>
        <dbReference type="ARBA" id="ARBA00022500"/>
    </source>
</evidence>
<dbReference type="Gene3D" id="3.30.1330.200">
    <property type="match status" value="1"/>
</dbReference>
<organism evidence="4 5">
    <name type="scientific">Aureibacillus halotolerans</name>
    <dbReference type="NCBI Taxonomy" id="1508390"/>
    <lineage>
        <taxon>Bacteria</taxon>
        <taxon>Bacillati</taxon>
        <taxon>Bacillota</taxon>
        <taxon>Bacilli</taxon>
        <taxon>Bacillales</taxon>
        <taxon>Bacillaceae</taxon>
        <taxon>Aureibacillus</taxon>
    </lineage>
</organism>
<name>A0A4R6U139_9BACI</name>
<dbReference type="Proteomes" id="UP000295632">
    <property type="component" value="Unassembled WGS sequence"/>
</dbReference>
<proteinExistence type="inferred from homology"/>
<dbReference type="EMBL" id="SNYJ01000007">
    <property type="protein sequence ID" value="TDQ39671.1"/>
    <property type="molecule type" value="Genomic_DNA"/>
</dbReference>
<dbReference type="RefSeq" id="WP_133580350.1">
    <property type="nucleotide sequence ID" value="NZ_SNYJ01000007.1"/>
</dbReference>
<evidence type="ECO:0000256" key="3">
    <source>
        <dbReference type="HAMAP-Rule" id="MF_01440"/>
    </source>
</evidence>
<evidence type="ECO:0000256" key="2">
    <source>
        <dbReference type="ARBA" id="ARBA00022801"/>
    </source>
</evidence>
<dbReference type="InterPro" id="IPR038592">
    <property type="entry name" value="CheD-like_sf"/>
</dbReference>
<gene>
    <name evidence="3" type="primary">cheD</name>
    <name evidence="4" type="ORF">EV213_10738</name>
</gene>
<accession>A0A4R6U139</accession>
<dbReference type="InterPro" id="IPR011324">
    <property type="entry name" value="Cytotoxic_necrot_fac-like_cat"/>
</dbReference>
<dbReference type="PANTHER" id="PTHR35147">
    <property type="entry name" value="CHEMORECEPTOR GLUTAMINE DEAMIDASE CHED-RELATED"/>
    <property type="match status" value="1"/>
</dbReference>
<comment type="similarity">
    <text evidence="3">Belongs to the CheD family.</text>
</comment>
<dbReference type="OrthoDB" id="9807202at2"/>
<comment type="caution">
    <text evidence="4">The sequence shown here is derived from an EMBL/GenBank/DDBJ whole genome shotgun (WGS) entry which is preliminary data.</text>
</comment>
<keyword evidence="2 3" id="KW-0378">Hydrolase</keyword>
<dbReference type="Pfam" id="PF03975">
    <property type="entry name" value="CheD"/>
    <property type="match status" value="1"/>
</dbReference>
<keyword evidence="5" id="KW-1185">Reference proteome</keyword>
<reference evidence="4 5" key="1">
    <citation type="submission" date="2019-03" db="EMBL/GenBank/DDBJ databases">
        <title>Genomic Encyclopedia of Type Strains, Phase IV (KMG-IV): sequencing the most valuable type-strain genomes for metagenomic binning, comparative biology and taxonomic classification.</title>
        <authorList>
            <person name="Goeker M."/>
        </authorList>
    </citation>
    <scope>NUCLEOTIDE SEQUENCE [LARGE SCALE GENOMIC DNA]</scope>
    <source>
        <strain evidence="4 5">DSM 28697</strain>
    </source>
</reference>
<dbReference type="GO" id="GO:0050568">
    <property type="term" value="F:protein-glutamine glutaminase activity"/>
    <property type="evidence" value="ECO:0007669"/>
    <property type="project" value="UniProtKB-UniRule"/>
</dbReference>
<dbReference type="InterPro" id="IPR005659">
    <property type="entry name" value="Chemorcpt_Glu_NH3ase_CheD"/>
</dbReference>
<keyword evidence="1 3" id="KW-0145">Chemotaxis</keyword>